<feature type="binding site" evidence="16">
    <location>
        <position position="9"/>
    </location>
    <ligand>
        <name>Mg(2+)</name>
        <dbReference type="ChEBI" id="CHEBI:18420"/>
    </ligand>
</feature>
<keyword evidence="9 16" id="KW-0479">Metal-binding</keyword>
<dbReference type="SUPFAM" id="SSF56672">
    <property type="entry name" value="DNA/RNA polymerases"/>
    <property type="match status" value="1"/>
</dbReference>
<dbReference type="GO" id="GO:0003684">
    <property type="term" value="F:damaged DNA binding"/>
    <property type="evidence" value="ECO:0007669"/>
    <property type="project" value="InterPro"/>
</dbReference>
<evidence type="ECO:0000256" key="6">
    <source>
        <dbReference type="ARBA" id="ARBA00022679"/>
    </source>
</evidence>
<dbReference type="OrthoDB" id="9808813at2"/>
<dbReference type="EMBL" id="NPDY01000031">
    <property type="protein sequence ID" value="PJZ68168.1"/>
    <property type="molecule type" value="Genomic_DNA"/>
</dbReference>
<dbReference type="GO" id="GO:0042276">
    <property type="term" value="P:error-prone translesion synthesis"/>
    <property type="evidence" value="ECO:0007669"/>
    <property type="project" value="TreeGrafter"/>
</dbReference>
<evidence type="ECO:0000256" key="12">
    <source>
        <dbReference type="ARBA" id="ARBA00022932"/>
    </source>
</evidence>
<organism evidence="19 21">
    <name type="scientific">Leptospira perolatii</name>
    <dbReference type="NCBI Taxonomy" id="2023191"/>
    <lineage>
        <taxon>Bacteria</taxon>
        <taxon>Pseudomonadati</taxon>
        <taxon>Spirochaetota</taxon>
        <taxon>Spirochaetia</taxon>
        <taxon>Leptospirales</taxon>
        <taxon>Leptospiraceae</taxon>
        <taxon>Leptospira</taxon>
    </lineage>
</organism>
<keyword evidence="5 16" id="KW-0963">Cytoplasm</keyword>
<dbReference type="CDD" id="cd03586">
    <property type="entry name" value="PolY_Pol_IV_kappa"/>
    <property type="match status" value="1"/>
</dbReference>
<dbReference type="Proteomes" id="UP000231990">
    <property type="component" value="Unassembled WGS sequence"/>
</dbReference>
<dbReference type="EMBL" id="NPDZ01000016">
    <property type="protein sequence ID" value="PJZ71946.1"/>
    <property type="molecule type" value="Genomic_DNA"/>
</dbReference>
<keyword evidence="14 16" id="KW-0234">DNA repair</keyword>
<evidence type="ECO:0000256" key="11">
    <source>
        <dbReference type="ARBA" id="ARBA00022842"/>
    </source>
</evidence>
<feature type="site" description="Substrate discrimination" evidence="16">
    <location>
        <position position="14"/>
    </location>
</feature>
<evidence type="ECO:0000256" key="5">
    <source>
        <dbReference type="ARBA" id="ARBA00022490"/>
    </source>
</evidence>
<dbReference type="Proteomes" id="UP000231962">
    <property type="component" value="Unassembled WGS sequence"/>
</dbReference>
<comment type="subunit">
    <text evidence="3 16">Monomer.</text>
</comment>
<dbReference type="FunFam" id="3.40.1170.60:FF:000001">
    <property type="entry name" value="DNA polymerase IV"/>
    <property type="match status" value="1"/>
</dbReference>
<dbReference type="InterPro" id="IPR036775">
    <property type="entry name" value="DNA_pol_Y-fam_lit_finger_sf"/>
</dbReference>
<comment type="cofactor">
    <cofactor evidence="16">
        <name>Mg(2+)</name>
        <dbReference type="ChEBI" id="CHEBI:18420"/>
    </cofactor>
    <text evidence="16">Binds 2 magnesium ions per subunit.</text>
</comment>
<evidence type="ECO:0000256" key="4">
    <source>
        <dbReference type="ARBA" id="ARBA00022457"/>
    </source>
</evidence>
<keyword evidence="7 16" id="KW-0548">Nucleotidyltransferase</keyword>
<evidence type="ECO:0000313" key="18">
    <source>
        <dbReference type="EMBL" id="PJZ68168.1"/>
    </source>
</evidence>
<evidence type="ECO:0000256" key="1">
    <source>
        <dbReference type="ARBA" id="ARBA00004496"/>
    </source>
</evidence>
<dbReference type="GO" id="GO:0006261">
    <property type="term" value="P:DNA-templated DNA replication"/>
    <property type="evidence" value="ECO:0007669"/>
    <property type="project" value="UniProtKB-UniRule"/>
</dbReference>
<dbReference type="Gene3D" id="3.30.70.270">
    <property type="match status" value="1"/>
</dbReference>
<feature type="binding site" evidence="16">
    <location>
        <position position="104"/>
    </location>
    <ligand>
        <name>Mg(2+)</name>
        <dbReference type="ChEBI" id="CHEBI:18420"/>
    </ligand>
</feature>
<dbReference type="Gene3D" id="1.10.150.20">
    <property type="entry name" value="5' to 3' exonuclease, C-terminal subdomain"/>
    <property type="match status" value="1"/>
</dbReference>
<dbReference type="GO" id="GO:0005829">
    <property type="term" value="C:cytosol"/>
    <property type="evidence" value="ECO:0007669"/>
    <property type="project" value="TreeGrafter"/>
</dbReference>
<sequence>MTRKILHIDMDAFYASVEQRDNPDYRGKPIVVGGPPNSRGVVCAASYEARKFGIRSAMPCSQAYRLCPSAIFVRPRFEIYKIVSRQIREIFLEYTDKVEMLSLDEAFLDVTENKKGIQYATSIAKEIRSRIFESTNLTASAGVGTSKFVAKVATDRNKPNGMTVVRPEDTLSFIESLPIESFPGVGKVTHKKMLEIGIRNGTDLKKTSREELLKHFGKMGNWLYNVARGIDEREVESSRLRKSLGAESTFSQDLIQKEDLVSELEAISEELERRLLKSNFSARTFSLKIKFKDFTVKSRSRTFTEAPRTKEAFLKVSLEMLEEFLTENGTSAVPIRLLGLSLSHPESSNKDLEDGFAGSLFHFEEETLEPMAFDDL</sequence>
<evidence type="ECO:0000256" key="8">
    <source>
        <dbReference type="ARBA" id="ARBA00022705"/>
    </source>
</evidence>
<keyword evidence="20" id="KW-1185">Reference proteome</keyword>
<dbReference type="NCBIfam" id="NF002677">
    <property type="entry name" value="PRK02406.1"/>
    <property type="match status" value="1"/>
</dbReference>
<dbReference type="GO" id="GO:0000287">
    <property type="term" value="F:magnesium ion binding"/>
    <property type="evidence" value="ECO:0007669"/>
    <property type="project" value="UniProtKB-UniRule"/>
</dbReference>
<gene>
    <name evidence="16" type="primary">dinB</name>
    <name evidence="18" type="ORF">CH360_17655</name>
    <name evidence="19" type="ORF">CH373_17085</name>
</gene>
<evidence type="ECO:0000256" key="15">
    <source>
        <dbReference type="ARBA" id="ARBA00049244"/>
    </source>
</evidence>
<dbReference type="InterPro" id="IPR001126">
    <property type="entry name" value="UmuC"/>
</dbReference>
<dbReference type="Pfam" id="PF11799">
    <property type="entry name" value="IMS_C"/>
    <property type="match status" value="1"/>
</dbReference>
<dbReference type="FunFam" id="1.10.150.20:FF:000019">
    <property type="entry name" value="DNA polymerase IV"/>
    <property type="match status" value="1"/>
</dbReference>
<dbReference type="InterPro" id="IPR017961">
    <property type="entry name" value="DNA_pol_Y-fam_little_finger"/>
</dbReference>
<evidence type="ECO:0000313" key="19">
    <source>
        <dbReference type="EMBL" id="PJZ71946.1"/>
    </source>
</evidence>
<name>A0A2M9ZIR1_9LEPT</name>
<dbReference type="PANTHER" id="PTHR11076">
    <property type="entry name" value="DNA REPAIR POLYMERASE UMUC / TRANSFERASE FAMILY MEMBER"/>
    <property type="match status" value="1"/>
</dbReference>
<keyword evidence="8 16" id="KW-0235">DNA replication</keyword>
<comment type="catalytic activity">
    <reaction evidence="15 16">
        <text>DNA(n) + a 2'-deoxyribonucleoside 5'-triphosphate = DNA(n+1) + diphosphate</text>
        <dbReference type="Rhea" id="RHEA:22508"/>
        <dbReference type="Rhea" id="RHEA-COMP:17339"/>
        <dbReference type="Rhea" id="RHEA-COMP:17340"/>
        <dbReference type="ChEBI" id="CHEBI:33019"/>
        <dbReference type="ChEBI" id="CHEBI:61560"/>
        <dbReference type="ChEBI" id="CHEBI:173112"/>
        <dbReference type="EC" id="2.7.7.7"/>
    </reaction>
</comment>
<dbReference type="PANTHER" id="PTHR11076:SF33">
    <property type="entry name" value="DNA POLYMERASE KAPPA"/>
    <property type="match status" value="1"/>
</dbReference>
<evidence type="ECO:0000256" key="3">
    <source>
        <dbReference type="ARBA" id="ARBA00011245"/>
    </source>
</evidence>
<keyword evidence="4 16" id="KW-0515">Mutator protein</keyword>
<dbReference type="Pfam" id="PF00817">
    <property type="entry name" value="IMS"/>
    <property type="match status" value="1"/>
</dbReference>
<protein>
    <recommendedName>
        <fullName evidence="16">DNA polymerase IV</fullName>
        <shortName evidence="16">Pol IV</shortName>
        <ecNumber evidence="16">2.7.7.7</ecNumber>
    </recommendedName>
</protein>
<dbReference type="SUPFAM" id="SSF100879">
    <property type="entry name" value="Lesion bypass DNA polymerase (Y-family), little finger domain"/>
    <property type="match status" value="1"/>
</dbReference>
<comment type="caution">
    <text evidence="19">The sequence shown here is derived from an EMBL/GenBank/DDBJ whole genome shotgun (WGS) entry which is preliminary data.</text>
</comment>
<dbReference type="PROSITE" id="PS50173">
    <property type="entry name" value="UMUC"/>
    <property type="match status" value="1"/>
</dbReference>
<evidence type="ECO:0000259" key="17">
    <source>
        <dbReference type="PROSITE" id="PS50173"/>
    </source>
</evidence>
<keyword evidence="6 16" id="KW-0808">Transferase</keyword>
<comment type="subcellular location">
    <subcellularLocation>
        <location evidence="1 16">Cytoplasm</location>
    </subcellularLocation>
</comment>
<dbReference type="EC" id="2.7.7.7" evidence="16"/>
<dbReference type="GO" id="GO:0003887">
    <property type="term" value="F:DNA-directed DNA polymerase activity"/>
    <property type="evidence" value="ECO:0007669"/>
    <property type="project" value="UniProtKB-UniRule"/>
</dbReference>
<feature type="active site" evidence="16">
    <location>
        <position position="105"/>
    </location>
</feature>
<dbReference type="Gene3D" id="3.30.1490.100">
    <property type="entry name" value="DNA polymerase, Y-family, little finger domain"/>
    <property type="match status" value="1"/>
</dbReference>
<evidence type="ECO:0000256" key="7">
    <source>
        <dbReference type="ARBA" id="ARBA00022695"/>
    </source>
</evidence>
<comment type="similarity">
    <text evidence="2 16">Belongs to the DNA polymerase type-Y family.</text>
</comment>
<evidence type="ECO:0000313" key="21">
    <source>
        <dbReference type="Proteomes" id="UP000231990"/>
    </source>
</evidence>
<dbReference type="InterPro" id="IPR043128">
    <property type="entry name" value="Rev_trsase/Diguanyl_cyclase"/>
</dbReference>
<evidence type="ECO:0000256" key="13">
    <source>
        <dbReference type="ARBA" id="ARBA00023125"/>
    </source>
</evidence>
<dbReference type="InterPro" id="IPR022880">
    <property type="entry name" value="DNApol_IV"/>
</dbReference>
<dbReference type="AlphaFoldDB" id="A0A2M9ZIR1"/>
<dbReference type="InterPro" id="IPR043502">
    <property type="entry name" value="DNA/RNA_pol_sf"/>
</dbReference>
<dbReference type="InterPro" id="IPR053848">
    <property type="entry name" value="IMS_HHH_1"/>
</dbReference>
<dbReference type="HAMAP" id="MF_01113">
    <property type="entry name" value="DNApol_IV"/>
    <property type="match status" value="1"/>
</dbReference>
<accession>A0A2M9ZIR1</accession>
<feature type="domain" description="UmuC" evidence="17">
    <location>
        <begin position="5"/>
        <end position="186"/>
    </location>
</feature>
<evidence type="ECO:0000256" key="16">
    <source>
        <dbReference type="HAMAP-Rule" id="MF_01113"/>
    </source>
</evidence>
<keyword evidence="10 16" id="KW-0227">DNA damage</keyword>
<dbReference type="RefSeq" id="WP_100715428.1">
    <property type="nucleotide sequence ID" value="NZ_NPDY01000031.1"/>
</dbReference>
<evidence type="ECO:0000256" key="9">
    <source>
        <dbReference type="ARBA" id="ARBA00022723"/>
    </source>
</evidence>
<evidence type="ECO:0000256" key="14">
    <source>
        <dbReference type="ARBA" id="ARBA00023204"/>
    </source>
</evidence>
<proteinExistence type="inferred from homology"/>
<dbReference type="FunFam" id="3.30.1490.100:FF:000004">
    <property type="entry name" value="DNA polymerase IV"/>
    <property type="match status" value="1"/>
</dbReference>
<keyword evidence="12 16" id="KW-0239">DNA-directed DNA polymerase</keyword>
<evidence type="ECO:0000256" key="10">
    <source>
        <dbReference type="ARBA" id="ARBA00022763"/>
    </source>
</evidence>
<comment type="function">
    <text evidence="16">Poorly processive, error-prone DNA polymerase involved in untargeted mutagenesis. Copies undamaged DNA at stalled replication forks, which arise in vivo from mismatched or misaligned primer ends. These misaligned primers can be extended by PolIV. Exhibits no 3'-5' exonuclease (proofreading) activity. May be involved in translesional synthesis, in conjunction with the beta clamp from PolIII.</text>
</comment>
<keyword evidence="13 16" id="KW-0238">DNA-binding</keyword>
<keyword evidence="11 16" id="KW-0460">Magnesium</keyword>
<dbReference type="Gene3D" id="3.40.1170.60">
    <property type="match status" value="1"/>
</dbReference>
<dbReference type="InterPro" id="IPR050116">
    <property type="entry name" value="DNA_polymerase-Y"/>
</dbReference>
<dbReference type="GO" id="GO:0006281">
    <property type="term" value="P:DNA repair"/>
    <property type="evidence" value="ECO:0007669"/>
    <property type="project" value="UniProtKB-UniRule"/>
</dbReference>
<dbReference type="GO" id="GO:0009432">
    <property type="term" value="P:SOS response"/>
    <property type="evidence" value="ECO:0007669"/>
    <property type="project" value="TreeGrafter"/>
</dbReference>
<evidence type="ECO:0000256" key="2">
    <source>
        <dbReference type="ARBA" id="ARBA00010945"/>
    </source>
</evidence>
<reference evidence="20 21" key="1">
    <citation type="submission" date="2017-07" db="EMBL/GenBank/DDBJ databases">
        <title>Leptospira spp. isolated from tropical soils.</title>
        <authorList>
            <person name="Thibeaux R."/>
            <person name="Iraola G."/>
            <person name="Ferres I."/>
            <person name="Bierque E."/>
            <person name="Girault D."/>
            <person name="Soupe-Gilbert M.-E."/>
            <person name="Picardeau M."/>
            <person name="Goarant C."/>
        </authorList>
    </citation>
    <scope>NUCLEOTIDE SEQUENCE [LARGE SCALE GENOMIC DNA]</scope>
    <source>
        <strain evidence="19 21">FH1-B-B1</strain>
        <strain evidence="18 20">FH1-B-C1</strain>
    </source>
</reference>
<evidence type="ECO:0000313" key="20">
    <source>
        <dbReference type="Proteomes" id="UP000231962"/>
    </source>
</evidence>
<dbReference type="Pfam" id="PF21999">
    <property type="entry name" value="IMS_HHH_1"/>
    <property type="match status" value="1"/>
</dbReference>